<dbReference type="InterPro" id="IPR039446">
    <property type="entry name" value="DauR-like"/>
</dbReference>
<dbReference type="InterPro" id="IPR013559">
    <property type="entry name" value="YheO"/>
</dbReference>
<protein>
    <submittedName>
        <fullName evidence="3">Transcriptional regulator</fullName>
    </submittedName>
</protein>
<dbReference type="Pfam" id="PF08348">
    <property type="entry name" value="PAS_6"/>
    <property type="match status" value="1"/>
</dbReference>
<reference evidence="3 4" key="1">
    <citation type="submission" date="2020-02" db="EMBL/GenBank/DDBJ databases">
        <title>Genome sequence of the type strain DSM 27180 of Arthrobacter silviterrae.</title>
        <authorList>
            <person name="Gao J."/>
            <person name="Sun J."/>
        </authorList>
    </citation>
    <scope>NUCLEOTIDE SEQUENCE [LARGE SCALE GENOMIC DNA]</scope>
    <source>
        <strain evidence="3 4">DSM 27180</strain>
    </source>
</reference>
<accession>A0ABX0DBD0</accession>
<dbReference type="Pfam" id="PF13309">
    <property type="entry name" value="HTH_22"/>
    <property type="match status" value="1"/>
</dbReference>
<evidence type="ECO:0000313" key="4">
    <source>
        <dbReference type="Proteomes" id="UP000479226"/>
    </source>
</evidence>
<dbReference type="Proteomes" id="UP000479226">
    <property type="component" value="Unassembled WGS sequence"/>
</dbReference>
<dbReference type="InterPro" id="IPR039445">
    <property type="entry name" value="DauR-like_HTH"/>
</dbReference>
<feature type="domain" description="Transcriptional regulator DauR-like HTH" evidence="2">
    <location>
        <begin position="175"/>
        <end position="236"/>
    </location>
</feature>
<evidence type="ECO:0000313" key="3">
    <source>
        <dbReference type="EMBL" id="NGN84208.1"/>
    </source>
</evidence>
<comment type="caution">
    <text evidence="3">The sequence shown here is derived from an EMBL/GenBank/DDBJ whole genome shotgun (WGS) entry which is preliminary data.</text>
</comment>
<organism evidence="3 4">
    <name type="scientific">Arthrobacter silviterrae</name>
    <dbReference type="NCBI Taxonomy" id="2026658"/>
    <lineage>
        <taxon>Bacteria</taxon>
        <taxon>Bacillati</taxon>
        <taxon>Actinomycetota</taxon>
        <taxon>Actinomycetes</taxon>
        <taxon>Micrococcales</taxon>
        <taxon>Micrococcaceae</taxon>
        <taxon>Arthrobacter</taxon>
    </lineage>
</organism>
<name>A0ABX0DBD0_9MICC</name>
<dbReference type="PANTHER" id="PTHR35568:SF1">
    <property type="entry name" value="TRANSCRIPTIONAL REGULATOR DAUR"/>
    <property type="match status" value="1"/>
</dbReference>
<evidence type="ECO:0000259" key="1">
    <source>
        <dbReference type="Pfam" id="PF08348"/>
    </source>
</evidence>
<evidence type="ECO:0000259" key="2">
    <source>
        <dbReference type="Pfam" id="PF13309"/>
    </source>
</evidence>
<dbReference type="EMBL" id="JAAKZI010000020">
    <property type="protein sequence ID" value="NGN84208.1"/>
    <property type="molecule type" value="Genomic_DNA"/>
</dbReference>
<dbReference type="RefSeq" id="WP_165182436.1">
    <property type="nucleotide sequence ID" value="NZ_JAAKZI010000020.1"/>
</dbReference>
<proteinExistence type="predicted"/>
<feature type="domain" description="YheO-like" evidence="1">
    <location>
        <begin position="34"/>
        <end position="145"/>
    </location>
</feature>
<dbReference type="PANTHER" id="PTHR35568">
    <property type="entry name" value="TRANSCRIPTIONAL REGULATOR DAUR"/>
    <property type="match status" value="1"/>
</dbReference>
<gene>
    <name evidence="3" type="ORF">G6N77_12175</name>
</gene>
<keyword evidence="4" id="KW-1185">Reference proteome</keyword>
<sequence length="252" mass="26777">MTEDFMAASAAPAGVDQLAHMGTYESVADILVVFRPVMHAMAAAAGPGCEVVLHDLSAPNPDLRHTIAAIENGHVTGREIGGPSSSLGASVIHNQSADHNAFGYRGITSDGRQLRCSSVYFRNAAGRIIAALCINVDVSAIHQARAILGGLLPQEAASFPEQPNEYFGRDLVSVMDVMIAEAIREVGKPVGQMSRDDRIAVLTTLDQQGVLQMRKGIERIAARLDISRVTAYSYLDEARSQGLDPAAAAAER</sequence>